<evidence type="ECO:0000313" key="3">
    <source>
        <dbReference type="EMBL" id="AAM23940.1"/>
    </source>
</evidence>
<dbReference type="PANTHER" id="PTHR41878:SF1">
    <property type="entry name" value="TNPR PROTEIN"/>
    <property type="match status" value="1"/>
</dbReference>
<dbReference type="SUPFAM" id="SSF159941">
    <property type="entry name" value="MM3350-like"/>
    <property type="match status" value="1"/>
</dbReference>
<organism evidence="3 4">
    <name type="scientific">Caldanaerobacter subterraneus subsp. tengcongensis (strain DSM 15242 / JCM 11007 / NBRC 100824 / MB4)</name>
    <name type="common">Thermoanaerobacter tengcongensis</name>
    <dbReference type="NCBI Taxonomy" id="273068"/>
    <lineage>
        <taxon>Bacteria</taxon>
        <taxon>Bacillati</taxon>
        <taxon>Bacillota</taxon>
        <taxon>Clostridia</taxon>
        <taxon>Thermoanaerobacterales</taxon>
        <taxon>Thermoanaerobacteraceae</taxon>
        <taxon>Caldanaerobacter</taxon>
    </lineage>
</organism>
<dbReference type="Pfam" id="PF22016">
    <property type="entry name" value="DUF6933"/>
    <property type="match status" value="1"/>
</dbReference>
<feature type="domain" description="DUF6933" evidence="2">
    <location>
        <begin position="2"/>
        <end position="158"/>
    </location>
</feature>
<dbReference type="eggNOG" id="COG4974">
    <property type="taxonomic scope" value="Bacteria"/>
</dbReference>
<feature type="domain" description="Plasmid pRiA4b Orf3-like" evidence="1">
    <location>
        <begin position="176"/>
        <end position="377"/>
    </location>
</feature>
<gene>
    <name evidence="3" type="ordered locus">TTE0676</name>
</gene>
<dbReference type="Proteomes" id="UP000000555">
    <property type="component" value="Chromosome"/>
</dbReference>
<dbReference type="InterPro" id="IPR012912">
    <property type="entry name" value="Plasmid_pRiA4b_Orf3-like"/>
</dbReference>
<protein>
    <recommendedName>
        <fullName evidence="5">TnpR protein</fullName>
    </recommendedName>
</protein>
<dbReference type="KEGG" id="tte:TTE0676"/>
<evidence type="ECO:0000259" key="1">
    <source>
        <dbReference type="Pfam" id="PF07929"/>
    </source>
</evidence>
<evidence type="ECO:0000313" key="4">
    <source>
        <dbReference type="Proteomes" id="UP000000555"/>
    </source>
</evidence>
<dbReference type="PANTHER" id="PTHR41878">
    <property type="entry name" value="LEXA REPRESSOR-RELATED"/>
    <property type="match status" value="1"/>
</dbReference>
<evidence type="ECO:0008006" key="5">
    <source>
        <dbReference type="Google" id="ProtNLM"/>
    </source>
</evidence>
<dbReference type="RefSeq" id="WP_011025082.1">
    <property type="nucleotide sequence ID" value="NC_003869.1"/>
</dbReference>
<name>Q8RBY0_CALS4</name>
<dbReference type="Gene3D" id="3.10.290.30">
    <property type="entry name" value="MM3350-like"/>
    <property type="match status" value="1"/>
</dbReference>
<dbReference type="Pfam" id="PF07929">
    <property type="entry name" value="PRiA4_ORF3"/>
    <property type="match status" value="1"/>
</dbReference>
<dbReference type="OrthoDB" id="9801392at2"/>
<dbReference type="HOGENOM" id="CLU_064304_0_0_9"/>
<accession>Q8RBY0</accession>
<dbReference type="EMBL" id="AE008691">
    <property type="protein sequence ID" value="AAM23940.1"/>
    <property type="molecule type" value="Genomic_DNA"/>
</dbReference>
<dbReference type="AlphaFoldDB" id="Q8RBY0"/>
<proteinExistence type="predicted"/>
<dbReference type="InterPro" id="IPR024047">
    <property type="entry name" value="MM3350-like_sf"/>
</dbReference>
<reference evidence="3 4" key="1">
    <citation type="journal article" date="2002" name="Genome Res.">
        <title>A complete sequence of the T. tengcongensis genome.</title>
        <authorList>
            <person name="Bao Q."/>
            <person name="Tian Y."/>
            <person name="Li W."/>
            <person name="Xu Z."/>
            <person name="Xuan Z."/>
            <person name="Hu S."/>
            <person name="Dong W."/>
            <person name="Yang J."/>
            <person name="Chen Y."/>
            <person name="Xue Y."/>
            <person name="Xu Y."/>
            <person name="Lai X."/>
            <person name="Huang L."/>
            <person name="Dong X."/>
            <person name="Ma Y."/>
            <person name="Ling L."/>
            <person name="Tan H."/>
            <person name="Chen R."/>
            <person name="Wang J."/>
            <person name="Yu J."/>
            <person name="Yang H."/>
        </authorList>
    </citation>
    <scope>NUCLEOTIDE SEQUENCE [LARGE SCALE GENOMIC DNA]</scope>
    <source>
        <strain evidence="4">DSM 15242 / JCM 11007 / NBRC 100824 / MB4</strain>
    </source>
</reference>
<dbReference type="STRING" id="273068.TTE0676"/>
<sequence length="389" mass="46165">MLIQCTKKLLDVIERKPVAYEEKNLLFSWHANLITLNRRKTVVLVNDKNRYVVVLYGLKAKDFKRFDEIILNAIRLTLVDECIDEEIVEEYIRQSGEVLYGKTKNSSYVGKMNTACNVVYLYEDLLLDNTIYQTFVSKKTSRYWVGKQEEGYISPSKEMFKDLEAFAGRPIFKCRAVELKVTLEMENHNIWRRLIVPLNSTFTQFHKVLQAAFGWLDYHLHEFFVYGDERWDILHIDINYFINHPAYNKAGYKPVVNLVSDEEAFDYPRKDGIERKLEKGIRLSEYIPKYKRLQYVYDFGDDWRHYIEVERVIEDYDKNYAICVDGEGNAPPEDVGGEYGYDKFLEIISDKNNPEYEDMLIWGKYQGYRDFDIEDVNKNIKFAYDSFLL</sequence>
<evidence type="ECO:0000259" key="2">
    <source>
        <dbReference type="Pfam" id="PF22016"/>
    </source>
</evidence>
<keyword evidence="4" id="KW-1185">Reference proteome</keyword>
<dbReference type="InterPro" id="IPR053864">
    <property type="entry name" value="DUF6933"/>
</dbReference>